<organism evidence="2 4">
    <name type="scientific">Araneus ventricosus</name>
    <name type="common">Orbweaver spider</name>
    <name type="synonym">Epeira ventricosa</name>
    <dbReference type="NCBI Taxonomy" id="182803"/>
    <lineage>
        <taxon>Eukaryota</taxon>
        <taxon>Metazoa</taxon>
        <taxon>Ecdysozoa</taxon>
        <taxon>Arthropoda</taxon>
        <taxon>Chelicerata</taxon>
        <taxon>Arachnida</taxon>
        <taxon>Araneae</taxon>
        <taxon>Araneomorphae</taxon>
        <taxon>Entelegynae</taxon>
        <taxon>Araneoidea</taxon>
        <taxon>Araneidae</taxon>
        <taxon>Araneus</taxon>
    </lineage>
</organism>
<feature type="coiled-coil region" evidence="1">
    <location>
        <begin position="84"/>
        <end position="125"/>
    </location>
</feature>
<keyword evidence="4" id="KW-1185">Reference proteome</keyword>
<feature type="non-terminal residue" evidence="2">
    <location>
        <position position="151"/>
    </location>
</feature>
<dbReference type="Proteomes" id="UP000499080">
    <property type="component" value="Unassembled WGS sequence"/>
</dbReference>
<reference evidence="2 4" key="1">
    <citation type="journal article" date="2019" name="Sci. Rep.">
        <title>Orb-weaving spider Araneus ventricosus genome elucidates the spidroin gene catalogue.</title>
        <authorList>
            <person name="Kono N."/>
            <person name="Nakamura H."/>
            <person name="Ohtoshi R."/>
            <person name="Moran D.A.P."/>
            <person name="Shinohara A."/>
            <person name="Yoshida Y."/>
            <person name="Fujiwara M."/>
            <person name="Mori M."/>
            <person name="Tomita M."/>
            <person name="Arakawa K."/>
        </authorList>
    </citation>
    <scope>NUCLEOTIDE SEQUENCE [LARGE SCALE GENOMIC DNA]</scope>
</reference>
<dbReference type="EMBL" id="BGPR01024838">
    <property type="protein sequence ID" value="GBN93209.1"/>
    <property type="molecule type" value="Genomic_DNA"/>
</dbReference>
<name>A0A4Y2T1A4_ARAVE</name>
<dbReference type="EMBL" id="BGPR01026203">
    <property type="protein sequence ID" value="GBN95738.1"/>
    <property type="molecule type" value="Genomic_DNA"/>
</dbReference>
<comment type="caution">
    <text evidence="2">The sequence shown here is derived from an EMBL/GenBank/DDBJ whole genome shotgun (WGS) entry which is preliminary data.</text>
</comment>
<protein>
    <submittedName>
        <fullName evidence="2">Uncharacterized protein</fullName>
    </submittedName>
</protein>
<sequence length="151" mass="17599">MRISGTPKFPVLFIHESIQVEMCFICEPDAANIKSFIINHCENLVRKVKPLSHNFYGYGLMTLDFIESQLEELNSTDSEKKSENVKLQKDRDHLESRLAASERMLHEMKNQLSLLRKKSVEERRKRAQSAMKVSEGIAMERENLVMELHHL</sequence>
<evidence type="ECO:0000256" key="1">
    <source>
        <dbReference type="SAM" id="Coils"/>
    </source>
</evidence>
<gene>
    <name evidence="2" type="ORF">AVEN_251064_1</name>
    <name evidence="3" type="ORF">AVEN_32487_1</name>
</gene>
<proteinExistence type="predicted"/>
<dbReference type="OrthoDB" id="6512964at2759"/>
<accession>A0A4Y2T1A4</accession>
<dbReference type="AlphaFoldDB" id="A0A4Y2T1A4"/>
<evidence type="ECO:0000313" key="2">
    <source>
        <dbReference type="EMBL" id="GBN93209.1"/>
    </source>
</evidence>
<evidence type="ECO:0000313" key="3">
    <source>
        <dbReference type="EMBL" id="GBN95738.1"/>
    </source>
</evidence>
<keyword evidence="1" id="KW-0175">Coiled coil</keyword>
<evidence type="ECO:0000313" key="4">
    <source>
        <dbReference type="Proteomes" id="UP000499080"/>
    </source>
</evidence>